<feature type="chain" id="PRO_5037470978" evidence="1">
    <location>
        <begin position="19"/>
        <end position="99"/>
    </location>
</feature>
<proteinExistence type="predicted"/>
<dbReference type="NCBIfam" id="NF038109">
    <property type="entry name" value="tapY2_fam"/>
    <property type="match status" value="1"/>
</dbReference>
<gene>
    <name evidence="2" type="ORF">HC757_06100</name>
</gene>
<sequence length="99" mass="11241">MKTAYLLLLSLLPLTGHALETSTNTQDYKCYIGSVKGDQIVFFRWQATELKLKMAGLPGRQLMDNKGKKYFIKAVEECVPLDEEFTLGRAQQLDKATLR</sequence>
<protein>
    <submittedName>
        <fullName evidence="2">Uncharacterized protein</fullName>
    </submittedName>
</protein>
<dbReference type="AlphaFoldDB" id="A0A972FWW2"/>
<dbReference type="EMBL" id="JAAXYH010000003">
    <property type="protein sequence ID" value="NMH64738.1"/>
    <property type="molecule type" value="Genomic_DNA"/>
</dbReference>
<name>A0A972FWW2_9GAMM</name>
<organism evidence="2 3">
    <name type="scientific">Shewanella salipaludis</name>
    <dbReference type="NCBI Taxonomy" id="2723052"/>
    <lineage>
        <taxon>Bacteria</taxon>
        <taxon>Pseudomonadati</taxon>
        <taxon>Pseudomonadota</taxon>
        <taxon>Gammaproteobacteria</taxon>
        <taxon>Alteromonadales</taxon>
        <taxon>Shewanellaceae</taxon>
        <taxon>Shewanella</taxon>
    </lineage>
</organism>
<evidence type="ECO:0000313" key="2">
    <source>
        <dbReference type="EMBL" id="NMH64738.1"/>
    </source>
</evidence>
<evidence type="ECO:0000256" key="1">
    <source>
        <dbReference type="SAM" id="SignalP"/>
    </source>
</evidence>
<accession>A0A972FWW2</accession>
<dbReference type="RefSeq" id="WP_169563429.1">
    <property type="nucleotide sequence ID" value="NZ_JAAXYH010000003.1"/>
</dbReference>
<keyword evidence="1" id="KW-0732">Signal</keyword>
<dbReference type="InterPro" id="IPR049848">
    <property type="entry name" value="TapY2-like"/>
</dbReference>
<reference evidence="2" key="1">
    <citation type="submission" date="2020-04" db="EMBL/GenBank/DDBJ databases">
        <title>Description of Shewanella salipaludis sp. nov., isolated from a salt marsh.</title>
        <authorList>
            <person name="Park S."/>
            <person name="Yoon J.-H."/>
        </authorList>
    </citation>
    <scope>NUCLEOTIDE SEQUENCE</scope>
    <source>
        <strain evidence="2">SHSM-M6</strain>
    </source>
</reference>
<evidence type="ECO:0000313" key="3">
    <source>
        <dbReference type="Proteomes" id="UP000737113"/>
    </source>
</evidence>
<dbReference type="Proteomes" id="UP000737113">
    <property type="component" value="Unassembled WGS sequence"/>
</dbReference>
<keyword evidence="3" id="KW-1185">Reference proteome</keyword>
<comment type="caution">
    <text evidence="2">The sequence shown here is derived from an EMBL/GenBank/DDBJ whole genome shotgun (WGS) entry which is preliminary data.</text>
</comment>
<feature type="signal peptide" evidence="1">
    <location>
        <begin position="1"/>
        <end position="18"/>
    </location>
</feature>